<evidence type="ECO:0000256" key="2">
    <source>
        <dbReference type="ARBA" id="ARBA00023015"/>
    </source>
</evidence>
<dbReference type="SUPFAM" id="SSF53850">
    <property type="entry name" value="Periplasmic binding protein-like II"/>
    <property type="match status" value="1"/>
</dbReference>
<evidence type="ECO:0000256" key="4">
    <source>
        <dbReference type="ARBA" id="ARBA00023163"/>
    </source>
</evidence>
<sequence length="299" mass="35053">MLDNRMMTFLTVCQFMNFTKAGEALNLTQPAVSQHIHYLEENYGIKLFEFKGKKMFLTKEGKAFLSAAKTMYHNEICLREKLDILKEQKKILNFGATLTIGEFLMPHYLSKYMEKNPNLIVKMQVANTKELLTKIDEGEIDFAFVEGYFSKEEYNSLVYSKEAYIAVCGKDYVLQKEPCYLEELCSERILVRERGSGTREILERAMEEQNLSLKDFISVAEIGNLQTIKALVEHHLGITFLYRRAVLKELEQGSLREIQVRDFKVHHDFNCIWRKGSIFEEEYLEIFQQMKEVEKIRIS</sequence>
<evidence type="ECO:0000256" key="1">
    <source>
        <dbReference type="ARBA" id="ARBA00009437"/>
    </source>
</evidence>
<reference evidence="6" key="2">
    <citation type="journal article" date="2021" name="PeerJ">
        <title>Extensive microbial diversity within the chicken gut microbiome revealed by metagenomics and culture.</title>
        <authorList>
            <person name="Gilroy R."/>
            <person name="Ravi A."/>
            <person name="Getino M."/>
            <person name="Pursley I."/>
            <person name="Horton D.L."/>
            <person name="Alikhan N.F."/>
            <person name="Baker D."/>
            <person name="Gharbi K."/>
            <person name="Hall N."/>
            <person name="Watson M."/>
            <person name="Adriaenssens E.M."/>
            <person name="Foster-Nyarko E."/>
            <person name="Jarju S."/>
            <person name="Secka A."/>
            <person name="Antonio M."/>
            <person name="Oren A."/>
            <person name="Chaudhuri R.R."/>
            <person name="La Ragione R."/>
            <person name="Hildebrand F."/>
            <person name="Pallen M.J."/>
        </authorList>
    </citation>
    <scope>NUCLEOTIDE SEQUENCE</scope>
    <source>
        <strain evidence="6">E3-2379</strain>
    </source>
</reference>
<dbReference type="Gene3D" id="3.40.190.10">
    <property type="entry name" value="Periplasmic binding protein-like II"/>
    <property type="match status" value="2"/>
</dbReference>
<gene>
    <name evidence="6" type="ORF">IAC13_05265</name>
</gene>
<reference evidence="6" key="1">
    <citation type="submission" date="2020-10" db="EMBL/GenBank/DDBJ databases">
        <authorList>
            <person name="Gilroy R."/>
        </authorList>
    </citation>
    <scope>NUCLEOTIDE SEQUENCE</scope>
    <source>
        <strain evidence="6">E3-2379</strain>
    </source>
</reference>
<dbReference type="Pfam" id="PF00126">
    <property type="entry name" value="HTH_1"/>
    <property type="match status" value="1"/>
</dbReference>
<dbReference type="GO" id="GO:0000976">
    <property type="term" value="F:transcription cis-regulatory region binding"/>
    <property type="evidence" value="ECO:0007669"/>
    <property type="project" value="TreeGrafter"/>
</dbReference>
<evidence type="ECO:0000313" key="7">
    <source>
        <dbReference type="Proteomes" id="UP000823618"/>
    </source>
</evidence>
<evidence type="ECO:0000259" key="5">
    <source>
        <dbReference type="PROSITE" id="PS50931"/>
    </source>
</evidence>
<evidence type="ECO:0000256" key="3">
    <source>
        <dbReference type="ARBA" id="ARBA00023125"/>
    </source>
</evidence>
<dbReference type="PANTHER" id="PTHR30126:SF39">
    <property type="entry name" value="HTH-TYPE TRANSCRIPTIONAL REGULATOR CYSL"/>
    <property type="match status" value="1"/>
</dbReference>
<evidence type="ECO:0000313" key="6">
    <source>
        <dbReference type="EMBL" id="MBO8463324.1"/>
    </source>
</evidence>
<dbReference type="InterPro" id="IPR036390">
    <property type="entry name" value="WH_DNA-bd_sf"/>
</dbReference>
<protein>
    <submittedName>
        <fullName evidence="6">LysR family transcriptional regulator</fullName>
    </submittedName>
</protein>
<dbReference type="SUPFAM" id="SSF46785">
    <property type="entry name" value="Winged helix' DNA-binding domain"/>
    <property type="match status" value="1"/>
</dbReference>
<dbReference type="InterPro" id="IPR036388">
    <property type="entry name" value="WH-like_DNA-bd_sf"/>
</dbReference>
<dbReference type="PANTHER" id="PTHR30126">
    <property type="entry name" value="HTH-TYPE TRANSCRIPTIONAL REGULATOR"/>
    <property type="match status" value="1"/>
</dbReference>
<dbReference type="PROSITE" id="PS50931">
    <property type="entry name" value="HTH_LYSR"/>
    <property type="match status" value="1"/>
</dbReference>
<proteinExistence type="inferred from homology"/>
<comment type="caution">
    <text evidence="6">The sequence shown here is derived from an EMBL/GenBank/DDBJ whole genome shotgun (WGS) entry which is preliminary data.</text>
</comment>
<dbReference type="InterPro" id="IPR000847">
    <property type="entry name" value="LysR_HTH_N"/>
</dbReference>
<comment type="similarity">
    <text evidence="1">Belongs to the LysR transcriptional regulatory family.</text>
</comment>
<keyword evidence="2" id="KW-0805">Transcription regulation</keyword>
<feature type="domain" description="HTH lysR-type" evidence="5">
    <location>
        <begin position="1"/>
        <end position="58"/>
    </location>
</feature>
<dbReference type="EMBL" id="JADIML010000146">
    <property type="protein sequence ID" value="MBO8463324.1"/>
    <property type="molecule type" value="Genomic_DNA"/>
</dbReference>
<dbReference type="Proteomes" id="UP000823618">
    <property type="component" value="Unassembled WGS sequence"/>
</dbReference>
<organism evidence="6 7">
    <name type="scientific">Candidatus Scybalomonas excrementavium</name>
    <dbReference type="NCBI Taxonomy" id="2840943"/>
    <lineage>
        <taxon>Bacteria</taxon>
        <taxon>Bacillati</taxon>
        <taxon>Bacillota</taxon>
        <taxon>Clostridia</taxon>
        <taxon>Lachnospirales</taxon>
        <taxon>Lachnospiraceae</taxon>
        <taxon>Lachnospiraceae incertae sedis</taxon>
        <taxon>Candidatus Scybalomonas</taxon>
    </lineage>
</organism>
<dbReference type="Pfam" id="PF03466">
    <property type="entry name" value="LysR_substrate"/>
    <property type="match status" value="1"/>
</dbReference>
<keyword evidence="4" id="KW-0804">Transcription</keyword>
<dbReference type="Gene3D" id="1.10.10.10">
    <property type="entry name" value="Winged helix-like DNA-binding domain superfamily/Winged helix DNA-binding domain"/>
    <property type="match status" value="1"/>
</dbReference>
<dbReference type="AlphaFoldDB" id="A0A9D9N7R4"/>
<dbReference type="PRINTS" id="PR00039">
    <property type="entry name" value="HTHLYSR"/>
</dbReference>
<name>A0A9D9N7R4_9FIRM</name>
<dbReference type="GO" id="GO:0003700">
    <property type="term" value="F:DNA-binding transcription factor activity"/>
    <property type="evidence" value="ECO:0007669"/>
    <property type="project" value="InterPro"/>
</dbReference>
<accession>A0A9D9N7R4</accession>
<keyword evidence="3" id="KW-0238">DNA-binding</keyword>
<dbReference type="InterPro" id="IPR005119">
    <property type="entry name" value="LysR_subst-bd"/>
</dbReference>